<protein>
    <submittedName>
        <fullName evidence="1">Uncharacterized protein</fullName>
    </submittedName>
</protein>
<gene>
    <name evidence="1" type="ORF">HBR001_LOCUS2095</name>
</gene>
<keyword evidence="2" id="KW-1185">Reference proteome</keyword>
<dbReference type="Proteomes" id="UP001162031">
    <property type="component" value="Unassembled WGS sequence"/>
</dbReference>
<sequence>MQQSVPRSVCFLARRGFASHAKPHVHMPETAMLTNNGTHEFKRKGWELSAYMGMLGGPIILFLGLTNAPETDSDVLARQEVVAKRAGTEYLVRRASGGSERQRYIYKSREIGQPPMLHEE</sequence>
<reference evidence="1" key="1">
    <citation type="submission" date="2022-12" db="EMBL/GenBank/DDBJ databases">
        <authorList>
            <person name="Webb A."/>
        </authorList>
    </citation>
    <scope>NUCLEOTIDE SEQUENCE</scope>
    <source>
        <strain evidence="1">Hp1</strain>
    </source>
</reference>
<organism evidence="1 2">
    <name type="scientific">Hyaloperonospora brassicae</name>
    <name type="common">Brassica downy mildew</name>
    <name type="synonym">Peronospora brassicae</name>
    <dbReference type="NCBI Taxonomy" id="162125"/>
    <lineage>
        <taxon>Eukaryota</taxon>
        <taxon>Sar</taxon>
        <taxon>Stramenopiles</taxon>
        <taxon>Oomycota</taxon>
        <taxon>Peronosporomycetes</taxon>
        <taxon>Peronosporales</taxon>
        <taxon>Peronosporaceae</taxon>
        <taxon>Hyaloperonospora</taxon>
    </lineage>
</organism>
<name>A0AAV0TCA7_HYABA</name>
<evidence type="ECO:0000313" key="2">
    <source>
        <dbReference type="Proteomes" id="UP001162031"/>
    </source>
</evidence>
<accession>A0AAV0TCA7</accession>
<evidence type="ECO:0000313" key="1">
    <source>
        <dbReference type="EMBL" id="CAI5718931.1"/>
    </source>
</evidence>
<proteinExistence type="predicted"/>
<comment type="caution">
    <text evidence="1">The sequence shown here is derived from an EMBL/GenBank/DDBJ whole genome shotgun (WGS) entry which is preliminary data.</text>
</comment>
<dbReference type="AlphaFoldDB" id="A0AAV0TCA7"/>
<dbReference type="EMBL" id="CANTFL010000223">
    <property type="protein sequence ID" value="CAI5718931.1"/>
    <property type="molecule type" value="Genomic_DNA"/>
</dbReference>